<evidence type="ECO:0008006" key="3">
    <source>
        <dbReference type="Google" id="ProtNLM"/>
    </source>
</evidence>
<dbReference type="InterPro" id="IPR032675">
    <property type="entry name" value="LRR_dom_sf"/>
</dbReference>
<dbReference type="EMBL" id="RQTK01000217">
    <property type="protein sequence ID" value="RUS84132.1"/>
    <property type="molecule type" value="Genomic_DNA"/>
</dbReference>
<dbReference type="Proteomes" id="UP000271974">
    <property type="component" value="Unassembled WGS sequence"/>
</dbReference>
<proteinExistence type="predicted"/>
<accession>A0A433TR98</accession>
<dbReference type="STRING" id="188477.A0A433TR98"/>
<name>A0A433TR98_ELYCH</name>
<gene>
    <name evidence="1" type="ORF">EGW08_008106</name>
</gene>
<protein>
    <recommendedName>
        <fullName evidence="3">F-box domain-containing protein</fullName>
    </recommendedName>
</protein>
<sequence>MVKRLGGPESGVLLLLADFLRAQTSLTSLDLQHAGLEADQAFQLLQTAAGASESSVQVLSIPEIISPLPGYEVALDPRLLSLLARFTALTELSLSHAYLSDDLLFLLAFTVTFTLTQISVWAGYAARVESRTSSAAWKHLTVRCPRLTASFAVKGIKRDQCLKVVLTPGIPLARLQLSISGFITVSSTSACCQHIAAHFHESLQYLELDLHITKLDVGDDLTALVEQCRNLESVHLASSVSDFGQEMSLKRAVRRAMIRQPRSKLKVVTFNGEEFGLRETWSTTLMDWLMERLQ</sequence>
<dbReference type="AlphaFoldDB" id="A0A433TR98"/>
<dbReference type="OrthoDB" id="6162902at2759"/>
<evidence type="ECO:0000313" key="2">
    <source>
        <dbReference type="Proteomes" id="UP000271974"/>
    </source>
</evidence>
<organism evidence="1 2">
    <name type="scientific">Elysia chlorotica</name>
    <name type="common">Eastern emerald elysia</name>
    <name type="synonym">Sea slug</name>
    <dbReference type="NCBI Taxonomy" id="188477"/>
    <lineage>
        <taxon>Eukaryota</taxon>
        <taxon>Metazoa</taxon>
        <taxon>Spiralia</taxon>
        <taxon>Lophotrochozoa</taxon>
        <taxon>Mollusca</taxon>
        <taxon>Gastropoda</taxon>
        <taxon>Heterobranchia</taxon>
        <taxon>Euthyneura</taxon>
        <taxon>Panpulmonata</taxon>
        <taxon>Sacoglossa</taxon>
        <taxon>Placobranchoidea</taxon>
        <taxon>Plakobranchidae</taxon>
        <taxon>Elysia</taxon>
    </lineage>
</organism>
<keyword evidence="2" id="KW-1185">Reference proteome</keyword>
<reference evidence="1 2" key="1">
    <citation type="submission" date="2019-01" db="EMBL/GenBank/DDBJ databases">
        <title>A draft genome assembly of the solar-powered sea slug Elysia chlorotica.</title>
        <authorList>
            <person name="Cai H."/>
            <person name="Li Q."/>
            <person name="Fang X."/>
            <person name="Li J."/>
            <person name="Curtis N.E."/>
            <person name="Altenburger A."/>
            <person name="Shibata T."/>
            <person name="Feng M."/>
            <person name="Maeda T."/>
            <person name="Schwartz J.A."/>
            <person name="Shigenobu S."/>
            <person name="Lundholm N."/>
            <person name="Nishiyama T."/>
            <person name="Yang H."/>
            <person name="Hasebe M."/>
            <person name="Li S."/>
            <person name="Pierce S.K."/>
            <person name="Wang J."/>
        </authorList>
    </citation>
    <scope>NUCLEOTIDE SEQUENCE [LARGE SCALE GENOMIC DNA]</scope>
    <source>
        <strain evidence="1">EC2010</strain>
        <tissue evidence="1">Whole organism of an adult</tissue>
    </source>
</reference>
<dbReference type="Gene3D" id="3.80.10.10">
    <property type="entry name" value="Ribonuclease Inhibitor"/>
    <property type="match status" value="1"/>
</dbReference>
<evidence type="ECO:0000313" key="1">
    <source>
        <dbReference type="EMBL" id="RUS84132.1"/>
    </source>
</evidence>
<dbReference type="SUPFAM" id="SSF52047">
    <property type="entry name" value="RNI-like"/>
    <property type="match status" value="1"/>
</dbReference>
<comment type="caution">
    <text evidence="1">The sequence shown here is derived from an EMBL/GenBank/DDBJ whole genome shotgun (WGS) entry which is preliminary data.</text>
</comment>